<reference evidence="9" key="1">
    <citation type="journal article" date="2013" name="Nature">
        <title>Pan genome of the phytoplankton Emiliania underpins its global distribution.</title>
        <authorList>
            <person name="Read B.A."/>
            <person name="Kegel J."/>
            <person name="Klute M.J."/>
            <person name="Kuo A."/>
            <person name="Lefebvre S.C."/>
            <person name="Maumus F."/>
            <person name="Mayer C."/>
            <person name="Miller J."/>
            <person name="Monier A."/>
            <person name="Salamov A."/>
            <person name="Young J."/>
            <person name="Aguilar M."/>
            <person name="Claverie J.M."/>
            <person name="Frickenhaus S."/>
            <person name="Gonzalez K."/>
            <person name="Herman E.K."/>
            <person name="Lin Y.C."/>
            <person name="Napier J."/>
            <person name="Ogata H."/>
            <person name="Sarno A.F."/>
            <person name="Shmutz J."/>
            <person name="Schroeder D."/>
            <person name="de Vargas C."/>
            <person name="Verret F."/>
            <person name="von Dassow P."/>
            <person name="Valentin K."/>
            <person name="Van de Peer Y."/>
            <person name="Wheeler G."/>
            <person name="Dacks J.B."/>
            <person name="Delwiche C.F."/>
            <person name="Dyhrman S.T."/>
            <person name="Glockner G."/>
            <person name="John U."/>
            <person name="Richards T."/>
            <person name="Worden A.Z."/>
            <person name="Zhang X."/>
            <person name="Grigoriev I.V."/>
            <person name="Allen A.E."/>
            <person name="Bidle K."/>
            <person name="Borodovsky M."/>
            <person name="Bowler C."/>
            <person name="Brownlee C."/>
            <person name="Cock J.M."/>
            <person name="Elias M."/>
            <person name="Gladyshev V.N."/>
            <person name="Groth M."/>
            <person name="Guda C."/>
            <person name="Hadaegh A."/>
            <person name="Iglesias-Rodriguez M.D."/>
            <person name="Jenkins J."/>
            <person name="Jones B.M."/>
            <person name="Lawson T."/>
            <person name="Leese F."/>
            <person name="Lindquist E."/>
            <person name="Lobanov A."/>
            <person name="Lomsadze A."/>
            <person name="Malik S.B."/>
            <person name="Marsh M.E."/>
            <person name="Mackinder L."/>
            <person name="Mock T."/>
            <person name="Mueller-Roeber B."/>
            <person name="Pagarete A."/>
            <person name="Parker M."/>
            <person name="Probert I."/>
            <person name="Quesneville H."/>
            <person name="Raines C."/>
            <person name="Rensing S.A."/>
            <person name="Riano-Pachon D.M."/>
            <person name="Richier S."/>
            <person name="Rokitta S."/>
            <person name="Shiraiwa Y."/>
            <person name="Soanes D.M."/>
            <person name="van der Giezen M."/>
            <person name="Wahlund T.M."/>
            <person name="Williams B."/>
            <person name="Wilson W."/>
            <person name="Wolfe G."/>
            <person name="Wurch L.L."/>
        </authorList>
    </citation>
    <scope>NUCLEOTIDE SEQUENCE</scope>
</reference>
<dbReference type="eggNOG" id="KOG2489">
    <property type="taxonomic scope" value="Eukaryota"/>
</dbReference>
<protein>
    <submittedName>
        <fullName evidence="8">Uncharacterized protein</fullName>
    </submittedName>
</protein>
<evidence type="ECO:0000256" key="4">
    <source>
        <dbReference type="ARBA" id="ARBA00022989"/>
    </source>
</evidence>
<keyword evidence="5 7" id="KW-0472">Membrane</keyword>
<dbReference type="GO" id="GO:0012505">
    <property type="term" value="C:endomembrane system"/>
    <property type="evidence" value="ECO:0007669"/>
    <property type="project" value="TreeGrafter"/>
</dbReference>
<dbReference type="Proteomes" id="UP000013827">
    <property type="component" value="Unassembled WGS sequence"/>
</dbReference>
<evidence type="ECO:0000313" key="8">
    <source>
        <dbReference type="EnsemblProtists" id="EOD18455"/>
    </source>
</evidence>
<evidence type="ECO:0000256" key="3">
    <source>
        <dbReference type="ARBA" id="ARBA00022692"/>
    </source>
</evidence>
<evidence type="ECO:0000256" key="7">
    <source>
        <dbReference type="SAM" id="Phobius"/>
    </source>
</evidence>
<feature type="transmembrane region" description="Helical" evidence="7">
    <location>
        <begin position="195"/>
        <end position="217"/>
    </location>
</feature>
<evidence type="ECO:0000313" key="9">
    <source>
        <dbReference type="Proteomes" id="UP000013827"/>
    </source>
</evidence>
<feature type="transmembrane region" description="Helical" evidence="7">
    <location>
        <begin position="223"/>
        <end position="246"/>
    </location>
</feature>
<accession>A0A0D3J4M0</accession>
<dbReference type="HOGENOM" id="CLU_019907_1_0_1"/>
<dbReference type="STRING" id="2903.R1DVE1"/>
<proteinExistence type="inferred from homology"/>
<dbReference type="Pfam" id="PF05602">
    <property type="entry name" value="CLPTM1"/>
    <property type="match status" value="1"/>
</dbReference>
<evidence type="ECO:0000256" key="1">
    <source>
        <dbReference type="ARBA" id="ARBA00004141"/>
    </source>
</evidence>
<dbReference type="GeneID" id="19046456"/>
<dbReference type="PaxDb" id="2903-EOD18455"/>
<dbReference type="GO" id="GO:0016020">
    <property type="term" value="C:membrane"/>
    <property type="evidence" value="ECO:0007669"/>
    <property type="project" value="UniProtKB-SubCell"/>
</dbReference>
<dbReference type="KEGG" id="ehx:EMIHUDRAFT_61665"/>
<comment type="similarity">
    <text evidence="2">Belongs to the CLPTM1 family.</text>
</comment>
<sequence>MDRDGTYKPLLYSNELTVMRQHWLAINDSAVSPTELPLELSWSPMGVKRFAWMQQLEASFKMNEDKLGARRTWESEDMRGMFVHTPPALLYTTMGVSAVHLLFDGGASYRRAGRPRTGLSSRALLLNQAMELVVLLYLIEEGSSWLVQDTVVVVVVVVHRLAAGSRRELLLSAPALAAGGVESLTEKYDRLAFRYLLLPLLLLVAGYSVYCLLTWYYRSWYSWLLESLVALVYGCGFIVMTPQLFINWRLKSVAHLPWKFFMYKAMNTFIDDLFAFIIKMPTLHRMSCFRDDIVFAIFMYQRYVYKVDLTRVNEYGTRGDGVPNGDGAQDGDGGGDPSKSKRIKKRSKKTD</sequence>
<evidence type="ECO:0000256" key="6">
    <source>
        <dbReference type="SAM" id="MobiDB-lite"/>
    </source>
</evidence>
<name>A0A0D3J4M0_EMIH1</name>
<dbReference type="AlphaFoldDB" id="A0A0D3J4M0"/>
<feature type="compositionally biased region" description="Gly residues" evidence="6">
    <location>
        <begin position="318"/>
        <end position="336"/>
    </location>
</feature>
<comment type="subcellular location">
    <subcellularLocation>
        <location evidence="1">Membrane</location>
        <topology evidence="1">Multi-pass membrane protein</topology>
    </subcellularLocation>
</comment>
<evidence type="ECO:0000256" key="2">
    <source>
        <dbReference type="ARBA" id="ARBA00009310"/>
    </source>
</evidence>
<feature type="region of interest" description="Disordered" evidence="6">
    <location>
        <begin position="318"/>
        <end position="351"/>
    </location>
</feature>
<dbReference type="PANTHER" id="PTHR21347">
    <property type="entry name" value="CLEFT LIP AND PALATE ASSOCIATED TRANSMEMBRANE PROTEIN-RELATED"/>
    <property type="match status" value="1"/>
</dbReference>
<feature type="compositionally biased region" description="Basic residues" evidence="6">
    <location>
        <begin position="340"/>
        <end position="351"/>
    </location>
</feature>
<dbReference type="EnsemblProtists" id="EOD18455">
    <property type="protein sequence ID" value="EOD18455"/>
    <property type="gene ID" value="EMIHUDRAFT_61665"/>
</dbReference>
<keyword evidence="9" id="KW-1185">Reference proteome</keyword>
<organism evidence="8 9">
    <name type="scientific">Emiliania huxleyi (strain CCMP1516)</name>
    <dbReference type="NCBI Taxonomy" id="280463"/>
    <lineage>
        <taxon>Eukaryota</taxon>
        <taxon>Haptista</taxon>
        <taxon>Haptophyta</taxon>
        <taxon>Prymnesiophyceae</taxon>
        <taxon>Isochrysidales</taxon>
        <taxon>Noelaerhabdaceae</taxon>
        <taxon>Emiliania</taxon>
    </lineage>
</organism>
<dbReference type="RefSeq" id="XP_005770884.1">
    <property type="nucleotide sequence ID" value="XM_005770827.1"/>
</dbReference>
<reference evidence="8" key="2">
    <citation type="submission" date="2024-10" db="UniProtKB">
        <authorList>
            <consortium name="EnsemblProtists"/>
        </authorList>
    </citation>
    <scope>IDENTIFICATION</scope>
</reference>
<evidence type="ECO:0000256" key="5">
    <source>
        <dbReference type="ARBA" id="ARBA00023136"/>
    </source>
</evidence>
<keyword evidence="4 7" id="KW-1133">Transmembrane helix</keyword>
<keyword evidence="3 7" id="KW-0812">Transmembrane</keyword>
<dbReference type="PANTHER" id="PTHR21347:SF0">
    <property type="entry name" value="LIPID SCRAMBLASE CLPTM1L"/>
    <property type="match status" value="1"/>
</dbReference>
<dbReference type="InterPro" id="IPR008429">
    <property type="entry name" value="CLPTM1"/>
</dbReference>